<proteinExistence type="predicted"/>
<organism evidence="3 4">
    <name type="scientific">Marinithermofilum abyssi</name>
    <dbReference type="NCBI Taxonomy" id="1571185"/>
    <lineage>
        <taxon>Bacteria</taxon>
        <taxon>Bacillati</taxon>
        <taxon>Bacillota</taxon>
        <taxon>Bacilli</taxon>
        <taxon>Bacillales</taxon>
        <taxon>Thermoactinomycetaceae</taxon>
        <taxon>Marinithermofilum</taxon>
    </lineage>
</organism>
<gene>
    <name evidence="3" type="ORF">GCM10011571_17260</name>
</gene>
<dbReference type="InterPro" id="IPR027417">
    <property type="entry name" value="P-loop_NTPase"/>
</dbReference>
<accession>A0A8J2YDC4</accession>
<sequence>MTQKGLEKYDEWTILGWVALSGFLGYFVWETYIQPVLIELSDGSGAIGAKVSQGWDTFLYWSEVLLILLAVVGGILAVVLPRYYRRRAKREVRYLRIVPHRRTTGSVKKILAFTMDMHRRYRVWYKRLIQGREWFRLIIHGNIQAGEIEFYFGYPQDKESGVKNCFRDHFPNAEWFTVSRPSKNKADNGKTEETLPLPDQEGGVGGYFQINEKGDRAGLPLRPSSPRMLTSILNHFGPGTWLDLRFSPTKTKKTWKFGRFKWVRDPLKKRVQKGLENLGLTEEELLSIFRLETNHPEKKQSDLDPMEKARYQSLFKQHTGREKAFDVALYLWVQAPNDPGDTLSQAIYEDVKSQVETAMEFDNFIYARRLRWHLKRLNPVREINPMPHPLLPRMVWTHSELGNLLQLPKGPTKEQEEQGEQNIYDRITHLVKGQKMPEENEFREGAVIGYVDHPINKQRVIQIGQNIIRKMGSVVGDIGSGKSALLLMLMQSLLEDWCKDNTENEKRDKKRFKVGGFTTFDPKGTLANTLKTRILKAKKDGKNVDLKRVHVIDLESRDFSFGLNLLHRHPWQSLDEVVEDTLTVLKSAYGGGTDSVLLDKYGRIGLRALLLDSKQKHTILALGEFLDKESPLRNRLVKQFKESDDTTKKALAKEIERENYGGRDTEVVRNRLVRLKDNQLARRMFGQQKNSLKVLDWIDNGHIVIFNCQNLPPDVLKITMNYITHQYWQLAQRRRFKQKNHPLIIDEAHYIQLPVFADMIEVLRDFGVPLFMCTQHYNQYEDPMMLAALGLVGTKVAFKQEDQAHARIAGEKAGNSFETQDIQRLKSFQAALYVEDGKGEKRPLLIRTDPPYIYGKDGKPTYFGEETDRIDREKNEAFAWADRELARPLQERDCTKGEEADQEIDRYLESLWEEEEASKWDDADTQKSKPEDEERNEWE</sequence>
<feature type="transmembrane region" description="Helical" evidence="2">
    <location>
        <begin position="58"/>
        <end position="80"/>
    </location>
</feature>
<reference evidence="3" key="1">
    <citation type="journal article" date="2014" name="Int. J. Syst. Evol. Microbiol.">
        <title>Complete genome sequence of Corynebacterium casei LMG S-19264T (=DSM 44701T), isolated from a smear-ripened cheese.</title>
        <authorList>
            <consortium name="US DOE Joint Genome Institute (JGI-PGF)"/>
            <person name="Walter F."/>
            <person name="Albersmeier A."/>
            <person name="Kalinowski J."/>
            <person name="Ruckert C."/>
        </authorList>
    </citation>
    <scope>NUCLEOTIDE SEQUENCE</scope>
    <source>
        <strain evidence="3">CGMCC 1.15179</strain>
    </source>
</reference>
<name>A0A8J2YDC4_9BACL</name>
<feature type="compositionally biased region" description="Basic and acidic residues" evidence="1">
    <location>
        <begin position="917"/>
        <end position="939"/>
    </location>
</feature>
<dbReference type="AlphaFoldDB" id="A0A8J2YDC4"/>
<comment type="caution">
    <text evidence="3">The sequence shown here is derived from an EMBL/GenBank/DDBJ whole genome shotgun (WGS) entry which is preliminary data.</text>
</comment>
<keyword evidence="2" id="KW-1133">Transmembrane helix</keyword>
<keyword evidence="2" id="KW-0472">Membrane</keyword>
<dbReference type="EMBL" id="BMHQ01000005">
    <property type="protein sequence ID" value="GGE16165.1"/>
    <property type="molecule type" value="Genomic_DNA"/>
</dbReference>
<keyword evidence="2" id="KW-0812">Transmembrane</keyword>
<evidence type="ECO:0000256" key="2">
    <source>
        <dbReference type="SAM" id="Phobius"/>
    </source>
</evidence>
<evidence type="ECO:0000313" key="4">
    <source>
        <dbReference type="Proteomes" id="UP000625210"/>
    </source>
</evidence>
<dbReference type="Gene3D" id="3.40.50.300">
    <property type="entry name" value="P-loop containing nucleotide triphosphate hydrolases"/>
    <property type="match status" value="1"/>
</dbReference>
<dbReference type="RefSeq" id="WP_188647473.1">
    <property type="nucleotide sequence ID" value="NZ_BMHQ01000005.1"/>
</dbReference>
<reference evidence="3" key="2">
    <citation type="submission" date="2020-09" db="EMBL/GenBank/DDBJ databases">
        <authorList>
            <person name="Sun Q."/>
            <person name="Zhou Y."/>
        </authorList>
    </citation>
    <scope>NUCLEOTIDE SEQUENCE</scope>
    <source>
        <strain evidence="3">CGMCC 1.15179</strain>
    </source>
</reference>
<dbReference type="PANTHER" id="PTHR30121">
    <property type="entry name" value="UNCHARACTERIZED PROTEIN YJGR-RELATED"/>
    <property type="match status" value="1"/>
</dbReference>
<dbReference type="SUPFAM" id="SSF52540">
    <property type="entry name" value="P-loop containing nucleoside triphosphate hydrolases"/>
    <property type="match status" value="1"/>
</dbReference>
<dbReference type="PANTHER" id="PTHR30121:SF6">
    <property type="entry name" value="SLR6007 PROTEIN"/>
    <property type="match status" value="1"/>
</dbReference>
<dbReference type="InterPro" id="IPR051162">
    <property type="entry name" value="T4SS_component"/>
</dbReference>
<feature type="region of interest" description="Disordered" evidence="1">
    <location>
        <begin position="915"/>
        <end position="939"/>
    </location>
</feature>
<evidence type="ECO:0000313" key="3">
    <source>
        <dbReference type="EMBL" id="GGE16165.1"/>
    </source>
</evidence>
<protein>
    <submittedName>
        <fullName evidence="3">Uncharacterized protein</fullName>
    </submittedName>
</protein>
<keyword evidence="4" id="KW-1185">Reference proteome</keyword>
<feature type="region of interest" description="Disordered" evidence="1">
    <location>
        <begin position="889"/>
        <end position="908"/>
    </location>
</feature>
<dbReference type="Proteomes" id="UP000625210">
    <property type="component" value="Unassembled WGS sequence"/>
</dbReference>
<feature type="transmembrane region" description="Helical" evidence="2">
    <location>
        <begin position="12"/>
        <end position="29"/>
    </location>
</feature>
<evidence type="ECO:0000256" key="1">
    <source>
        <dbReference type="SAM" id="MobiDB-lite"/>
    </source>
</evidence>